<feature type="compositionally biased region" description="Polar residues" evidence="2">
    <location>
        <begin position="395"/>
        <end position="409"/>
    </location>
</feature>
<organism evidence="3 4">
    <name type="scientific">Daedalea quercina L-15889</name>
    <dbReference type="NCBI Taxonomy" id="1314783"/>
    <lineage>
        <taxon>Eukaryota</taxon>
        <taxon>Fungi</taxon>
        <taxon>Dikarya</taxon>
        <taxon>Basidiomycota</taxon>
        <taxon>Agaricomycotina</taxon>
        <taxon>Agaricomycetes</taxon>
        <taxon>Polyporales</taxon>
        <taxon>Fomitopsis</taxon>
    </lineage>
</organism>
<proteinExistence type="predicted"/>
<keyword evidence="4" id="KW-1185">Reference proteome</keyword>
<feature type="region of interest" description="Disordered" evidence="2">
    <location>
        <begin position="125"/>
        <end position="185"/>
    </location>
</feature>
<dbReference type="Proteomes" id="UP000076727">
    <property type="component" value="Unassembled WGS sequence"/>
</dbReference>
<evidence type="ECO:0000256" key="2">
    <source>
        <dbReference type="SAM" id="MobiDB-lite"/>
    </source>
</evidence>
<name>A0A165RF44_9APHY</name>
<reference evidence="3 4" key="1">
    <citation type="journal article" date="2016" name="Mol. Biol. Evol.">
        <title>Comparative Genomics of Early-Diverging Mushroom-Forming Fungi Provides Insights into the Origins of Lignocellulose Decay Capabilities.</title>
        <authorList>
            <person name="Nagy L.G."/>
            <person name="Riley R."/>
            <person name="Tritt A."/>
            <person name="Adam C."/>
            <person name="Daum C."/>
            <person name="Floudas D."/>
            <person name="Sun H."/>
            <person name="Yadav J.S."/>
            <person name="Pangilinan J."/>
            <person name="Larsson K.H."/>
            <person name="Matsuura K."/>
            <person name="Barry K."/>
            <person name="Labutti K."/>
            <person name="Kuo R."/>
            <person name="Ohm R.A."/>
            <person name="Bhattacharya S.S."/>
            <person name="Shirouzu T."/>
            <person name="Yoshinaga Y."/>
            <person name="Martin F.M."/>
            <person name="Grigoriev I.V."/>
            <person name="Hibbett D.S."/>
        </authorList>
    </citation>
    <scope>NUCLEOTIDE SEQUENCE [LARGE SCALE GENOMIC DNA]</scope>
    <source>
        <strain evidence="3 4">L-15889</strain>
    </source>
</reference>
<keyword evidence="1" id="KW-0175">Coiled coil</keyword>
<sequence>MPIVMLSAHAKRPNMPSPTHPGLTVQVVFIPSRFKAPITIMPYDKAFDFYRMQTRRFFRKCAIPGPNEMRLHSANEKEAVLTCGWDGLESHGGLHHIEGLISLSLDPAILDFFHIRAATVLSRNYRPHDPEVNPPAKDAAKPPKRSLSPMPDERPEAKRPRGILQDQEEGSTAKEETVAASHLPSRPIDQTPLFLDYEESFSADPILAPCIDVGNSVSAAPDSASSEAATTTQGVRDLFSSEHTGGALDDLSNLGASSASGSVDGPVIDNSVLRDTVLEPTAILCYPDGASPSRLQADLDPLLPAIYQARALPRQGDLVGSMSSNTYTTSAIAVSPGCAPPAGAPGGVSALPILSVGDNDTFTDLEFGDGALSEFLRSLTPVCDHLIRVMEVQDAGNTNKENNRPSQDLEQPESQVAKRAAAAAQKSECARLRREIQRLRDELKNRAQVYRQALVAERAAREVVERRLRELLARRDGVICELHCQNATRAIRIDHLTQEVLQLAPQGYDLRRLYARSVPL</sequence>
<protein>
    <submittedName>
        <fullName evidence="3">Uncharacterized protein</fullName>
    </submittedName>
</protein>
<feature type="region of interest" description="Disordered" evidence="2">
    <location>
        <begin position="394"/>
        <end position="418"/>
    </location>
</feature>
<feature type="coiled-coil region" evidence="1">
    <location>
        <begin position="422"/>
        <end position="453"/>
    </location>
</feature>
<evidence type="ECO:0000313" key="4">
    <source>
        <dbReference type="Proteomes" id="UP000076727"/>
    </source>
</evidence>
<evidence type="ECO:0000256" key="1">
    <source>
        <dbReference type="SAM" id="Coils"/>
    </source>
</evidence>
<dbReference type="AlphaFoldDB" id="A0A165RF44"/>
<evidence type="ECO:0000313" key="3">
    <source>
        <dbReference type="EMBL" id="KZT70670.1"/>
    </source>
</evidence>
<gene>
    <name evidence="3" type="ORF">DAEQUDRAFT_725221</name>
</gene>
<accession>A0A165RF44</accession>
<dbReference type="EMBL" id="KV429050">
    <property type="protein sequence ID" value="KZT70670.1"/>
    <property type="molecule type" value="Genomic_DNA"/>
</dbReference>